<comment type="caution">
    <text evidence="2">The sequence shown here is derived from an EMBL/GenBank/DDBJ whole genome shotgun (WGS) entry which is preliminary data.</text>
</comment>
<accession>A0A015K3X3</accession>
<dbReference type="HOGENOM" id="CLU_692884_0_0_1"/>
<evidence type="ECO:0000313" key="2">
    <source>
        <dbReference type="EMBL" id="EXX74305.1"/>
    </source>
</evidence>
<reference evidence="2 3" key="1">
    <citation type="submission" date="2014-02" db="EMBL/GenBank/DDBJ databases">
        <title>Single nucleus genome sequencing reveals high similarity among nuclei of an endomycorrhizal fungus.</title>
        <authorList>
            <person name="Lin K."/>
            <person name="Geurts R."/>
            <person name="Zhang Z."/>
            <person name="Limpens E."/>
            <person name="Saunders D.G."/>
            <person name="Mu D."/>
            <person name="Pang E."/>
            <person name="Cao H."/>
            <person name="Cha H."/>
            <person name="Lin T."/>
            <person name="Zhou Q."/>
            <person name="Shang Y."/>
            <person name="Li Y."/>
            <person name="Ivanov S."/>
            <person name="Sharma T."/>
            <person name="Velzen R.V."/>
            <person name="Ruijter N.D."/>
            <person name="Aanen D.K."/>
            <person name="Win J."/>
            <person name="Kamoun S."/>
            <person name="Bisseling T."/>
            <person name="Huang S."/>
        </authorList>
    </citation>
    <scope>NUCLEOTIDE SEQUENCE [LARGE SCALE GENOMIC DNA]</scope>
    <source>
        <strain evidence="3">DAOM197198w</strain>
    </source>
</reference>
<organism evidence="2 3">
    <name type="scientific">Rhizophagus irregularis (strain DAOM 197198w)</name>
    <name type="common">Glomus intraradices</name>
    <dbReference type="NCBI Taxonomy" id="1432141"/>
    <lineage>
        <taxon>Eukaryota</taxon>
        <taxon>Fungi</taxon>
        <taxon>Fungi incertae sedis</taxon>
        <taxon>Mucoromycota</taxon>
        <taxon>Glomeromycotina</taxon>
        <taxon>Glomeromycetes</taxon>
        <taxon>Glomerales</taxon>
        <taxon>Glomeraceae</taxon>
        <taxon>Rhizophagus</taxon>
    </lineage>
</organism>
<sequence>MALPVGFVMPELSSFEQDHEKFRDDFIAYIHLAGLNDEARIRNILDRSVKGEVREWYRREFENKNWELQNVLNNSAIGATIAHICGANAVAITGAVASFPNVLLGLTGADIIPTRGLDENWKIAGGRPTNAVPVTPNAGGGVPIILAGIRSGQRLDHIKNHFPSTDRYLRMFEIGALKQEAHESVSSYWAKILKYGNQLGYSNAQKKTAFMSRVRKDIKEEIYRIGQHYTFRQNDKILIKFILTDVMYSDRPEKYSQHRAINDILDSLAELELRRGVLGLPLSYLNYTPAPPAISNNIPQQQGISLADIQKIFQDAQIQQKTENQALIKKITELESQMAQQAQVPAPQTVEPVRQPKGPPSSLKTEEGLKNYYVAEYLKEVGLLNKEDLDSDYPVKPF</sequence>
<dbReference type="Proteomes" id="UP000022910">
    <property type="component" value="Unassembled WGS sequence"/>
</dbReference>
<dbReference type="AlphaFoldDB" id="A0A015K3X3"/>
<evidence type="ECO:0000256" key="1">
    <source>
        <dbReference type="SAM" id="MobiDB-lite"/>
    </source>
</evidence>
<gene>
    <name evidence="2" type="ORF">RirG_052330</name>
</gene>
<name>A0A015K3X3_RHIIW</name>
<dbReference type="EMBL" id="JEMT01013024">
    <property type="protein sequence ID" value="EXX74305.1"/>
    <property type="molecule type" value="Genomic_DNA"/>
</dbReference>
<evidence type="ECO:0000313" key="3">
    <source>
        <dbReference type="Proteomes" id="UP000022910"/>
    </source>
</evidence>
<dbReference type="OrthoDB" id="2386022at2759"/>
<keyword evidence="3" id="KW-1185">Reference proteome</keyword>
<proteinExistence type="predicted"/>
<feature type="region of interest" description="Disordered" evidence="1">
    <location>
        <begin position="341"/>
        <end position="366"/>
    </location>
</feature>
<feature type="compositionally biased region" description="Low complexity" evidence="1">
    <location>
        <begin position="341"/>
        <end position="353"/>
    </location>
</feature>
<protein>
    <submittedName>
        <fullName evidence="2">Uncharacterized protein</fullName>
    </submittedName>
</protein>